<feature type="chain" id="PRO_5011768258" evidence="1">
    <location>
        <begin position="20"/>
        <end position="148"/>
    </location>
</feature>
<evidence type="ECO:0000313" key="3">
    <source>
        <dbReference type="Proteomes" id="UP000199029"/>
    </source>
</evidence>
<organism evidence="2 3">
    <name type="scientific">Hymenobacter arizonensis</name>
    <name type="common">Siccationidurans arizonensis</name>
    <dbReference type="NCBI Taxonomy" id="1227077"/>
    <lineage>
        <taxon>Bacteria</taxon>
        <taxon>Pseudomonadati</taxon>
        <taxon>Bacteroidota</taxon>
        <taxon>Cytophagia</taxon>
        <taxon>Cytophagales</taxon>
        <taxon>Hymenobacteraceae</taxon>
        <taxon>Hymenobacter</taxon>
    </lineage>
</organism>
<dbReference type="RefSeq" id="WP_092673054.1">
    <property type="nucleotide sequence ID" value="NZ_FOXS01000002.1"/>
</dbReference>
<evidence type="ECO:0000313" key="2">
    <source>
        <dbReference type="EMBL" id="SFQ38767.1"/>
    </source>
</evidence>
<name>A0A1I5Y495_HYMAR</name>
<feature type="signal peptide" evidence="1">
    <location>
        <begin position="1"/>
        <end position="19"/>
    </location>
</feature>
<dbReference type="AlphaFoldDB" id="A0A1I5Y495"/>
<accession>A0A1I5Y495</accession>
<keyword evidence="1" id="KW-0732">Signal</keyword>
<reference evidence="3" key="1">
    <citation type="submission" date="2016-10" db="EMBL/GenBank/DDBJ databases">
        <authorList>
            <person name="Varghese N."/>
            <person name="Submissions S."/>
        </authorList>
    </citation>
    <scope>NUCLEOTIDE SEQUENCE [LARGE SCALE GENOMIC DNA]</scope>
    <source>
        <strain evidence="3">OR362-8,ATCC BAA-1266,JCM 13504</strain>
    </source>
</reference>
<protein>
    <submittedName>
        <fullName evidence="2">Uncharacterized conserved protein, DUF2141 family</fullName>
    </submittedName>
</protein>
<evidence type="ECO:0000256" key="1">
    <source>
        <dbReference type="SAM" id="SignalP"/>
    </source>
</evidence>
<proteinExistence type="predicted"/>
<dbReference type="InterPro" id="IPR018673">
    <property type="entry name" value="DUF2141"/>
</dbReference>
<gene>
    <name evidence="2" type="ORF">SAMN04515668_2202</name>
</gene>
<keyword evidence="3" id="KW-1185">Reference proteome</keyword>
<dbReference type="EMBL" id="FOXS01000002">
    <property type="protein sequence ID" value="SFQ38767.1"/>
    <property type="molecule type" value="Genomic_DNA"/>
</dbReference>
<dbReference type="Pfam" id="PF09912">
    <property type="entry name" value="DUF2141"/>
    <property type="match status" value="1"/>
</dbReference>
<dbReference type="OrthoDB" id="9788332at2"/>
<dbReference type="Proteomes" id="UP000199029">
    <property type="component" value="Unassembled WGS sequence"/>
</dbReference>
<sequence>MSVLSSVSLLVGTCLLGAAAPAPRVSDNQPVTVVVTSLVSTTSTVKLFFYNTREGFLKSGKWVFSKSVKPGGKSEFTLPVELPKGEWAVAITQDLNNNGKIDKNFIGIPTEPYAFSNNFRPKVAAPVFDDCKFTVDGPGKVVSIVLKN</sequence>